<evidence type="ECO:0000256" key="2">
    <source>
        <dbReference type="ARBA" id="ARBA00023002"/>
    </source>
</evidence>
<organism evidence="4 5">
    <name type="scientific">Prosthecomicrobium pneumaticum</name>
    <dbReference type="NCBI Taxonomy" id="81895"/>
    <lineage>
        <taxon>Bacteria</taxon>
        <taxon>Pseudomonadati</taxon>
        <taxon>Pseudomonadota</taxon>
        <taxon>Alphaproteobacteria</taxon>
        <taxon>Hyphomicrobiales</taxon>
        <taxon>Kaistiaceae</taxon>
        <taxon>Prosthecomicrobium</taxon>
    </lineage>
</organism>
<gene>
    <name evidence="4" type="ORF">GGQ63_000894</name>
</gene>
<evidence type="ECO:0000313" key="4">
    <source>
        <dbReference type="EMBL" id="MBB5751842.1"/>
    </source>
</evidence>
<comment type="caution">
    <text evidence="4">The sequence shown here is derived from an EMBL/GenBank/DDBJ whole genome shotgun (WGS) entry which is preliminary data.</text>
</comment>
<dbReference type="AlphaFoldDB" id="A0A7W9FJL9"/>
<accession>A0A7W9FJL9</accession>
<evidence type="ECO:0000256" key="1">
    <source>
        <dbReference type="ARBA" id="ARBA00022723"/>
    </source>
</evidence>
<dbReference type="EC" id="1.1.1.262" evidence="4"/>
<dbReference type="PANTHER" id="PTHR30004">
    <property type="entry name" value="4-HYDROXYTHREONINE-4-PHOSPHATE DEHYDROGENASE"/>
    <property type="match status" value="1"/>
</dbReference>
<evidence type="ECO:0000313" key="5">
    <source>
        <dbReference type="Proteomes" id="UP000523821"/>
    </source>
</evidence>
<dbReference type="RefSeq" id="WP_183852980.1">
    <property type="nucleotide sequence ID" value="NZ_JACHOO010000002.1"/>
</dbReference>
<dbReference type="InterPro" id="IPR005255">
    <property type="entry name" value="PdxA_fam"/>
</dbReference>
<dbReference type="EMBL" id="JACHOO010000002">
    <property type="protein sequence ID" value="MBB5751842.1"/>
    <property type="molecule type" value="Genomic_DNA"/>
</dbReference>
<dbReference type="GO" id="GO:0050570">
    <property type="term" value="F:4-hydroxythreonine-4-phosphate dehydrogenase activity"/>
    <property type="evidence" value="ECO:0007669"/>
    <property type="project" value="UniProtKB-EC"/>
</dbReference>
<dbReference type="PANTHER" id="PTHR30004:SF6">
    <property type="entry name" value="D-THREONATE 4-PHOSPHATE DEHYDROGENASE"/>
    <property type="match status" value="1"/>
</dbReference>
<dbReference type="NCBIfam" id="TIGR00557">
    <property type="entry name" value="pdxA"/>
    <property type="match status" value="1"/>
</dbReference>
<keyword evidence="2 4" id="KW-0560">Oxidoreductase</keyword>
<keyword evidence="5" id="KW-1185">Reference proteome</keyword>
<dbReference type="SUPFAM" id="SSF53659">
    <property type="entry name" value="Isocitrate/Isopropylmalate dehydrogenase-like"/>
    <property type="match status" value="1"/>
</dbReference>
<keyword evidence="3" id="KW-0520">NAD</keyword>
<proteinExistence type="predicted"/>
<dbReference type="Proteomes" id="UP000523821">
    <property type="component" value="Unassembled WGS sequence"/>
</dbReference>
<dbReference type="GO" id="GO:0051287">
    <property type="term" value="F:NAD binding"/>
    <property type="evidence" value="ECO:0007669"/>
    <property type="project" value="InterPro"/>
</dbReference>
<dbReference type="Pfam" id="PF04166">
    <property type="entry name" value="PdxA"/>
    <property type="match status" value="1"/>
</dbReference>
<dbReference type="Gene3D" id="3.40.718.10">
    <property type="entry name" value="Isopropylmalate Dehydrogenase"/>
    <property type="match status" value="1"/>
</dbReference>
<name>A0A7W9FJL9_9HYPH</name>
<protein>
    <submittedName>
        <fullName evidence="4">4-hydroxythreonine-4-phosphate dehydrogenase</fullName>
        <ecNumber evidence="4">1.1.1.262</ecNumber>
    </submittedName>
</protein>
<keyword evidence="1" id="KW-0479">Metal-binding</keyword>
<dbReference type="GO" id="GO:0046872">
    <property type="term" value="F:metal ion binding"/>
    <property type="evidence" value="ECO:0007669"/>
    <property type="project" value="UniProtKB-KW"/>
</dbReference>
<sequence>MSADLEERAGPPVAITLGDPAGVGPEVIVKALDALPQRERASLVVVGTTSVLERAARLVGADLSFKPRGAAGDGVAVEEIAIEGLPLPFGKLDPAGGEAAFRYIERAVRLTEAGETAGIVTAPINKEALNRAGHHYDGHTGMLAALTGSKSSFMLLASERLKAIHVSTHVSLKTAIERASTERVLATIRAGHAHLQRVGYARPRIAVAGLNPHCGENGLFGSEDVERILPAVEQAKAEGIDVEGPISADTVYYRAYNGAFDLVVAEYHDQGHIPMKLVAFDTTVNVSLGLPIDRTSVDHGTAFDIAGTGKANHVNMLAAIAYARRLAASRRIEARAA</sequence>
<reference evidence="4 5" key="1">
    <citation type="submission" date="2020-08" db="EMBL/GenBank/DDBJ databases">
        <title>Genomic Encyclopedia of Type Strains, Phase IV (KMG-IV): sequencing the most valuable type-strain genomes for metagenomic binning, comparative biology and taxonomic classification.</title>
        <authorList>
            <person name="Goeker M."/>
        </authorList>
    </citation>
    <scope>NUCLEOTIDE SEQUENCE [LARGE SCALE GENOMIC DNA]</scope>
    <source>
        <strain evidence="4 5">DSM 16268</strain>
    </source>
</reference>
<evidence type="ECO:0000256" key="3">
    <source>
        <dbReference type="ARBA" id="ARBA00023027"/>
    </source>
</evidence>